<dbReference type="AlphaFoldDB" id="A0A7E4W9P6"/>
<feature type="transmembrane region" description="Helical" evidence="2">
    <location>
        <begin position="176"/>
        <end position="193"/>
    </location>
</feature>
<keyword evidence="2" id="KW-0472">Membrane</keyword>
<dbReference type="Proteomes" id="UP000492821">
    <property type="component" value="Unassembled WGS sequence"/>
</dbReference>
<feature type="transmembrane region" description="Helical" evidence="2">
    <location>
        <begin position="232"/>
        <end position="252"/>
    </location>
</feature>
<sequence>MPFNNVSSFKSSPLAPAANAIVAPEETEMERPPRIGGRSHFDFGNSTRYVIVFLSLACLTFICANSLTLNFTVICMVKDSVAGNGFELEQDIDFGSNVTVKSEPIFDPMETSWLFSAIAIGQIFGTIPITYFTNQYGVRKTFTVYGLLSGASTLLIPTAVRYGFYPVFFMRILEGFAMATSFPALGAIVAEWATIKSNGLFLAILSIHLQLGSIFTMPISGKFCDSSYGWPAVYYLQGFLTLLCFVVFASFYRDSPGMHRNVSAKELQKISVGKLHILSTKPGAKRQRQPVPYRAILTDLSVWGIFISCFGGNFGYQLITQFGPTYLNKVLGFSVQKTGFAAAAPFVFSIMLKMIGGPFSDRFTLISERARVIMFNSIAQFPMSICLILMALLPVEYVGFLQIAFIAAGAFCGLNALGVSKSVQMISQQHCHFILAMNTFIVSAVMLIFPPIVSYLTPDNTPEQWAWVFYGVAFIVTTTAIFFNFTAQASPRPWTLSSSTSSAQIVDAGVVPTISAKMASPLPEKANFDA</sequence>
<dbReference type="SUPFAM" id="SSF103473">
    <property type="entry name" value="MFS general substrate transporter"/>
    <property type="match status" value="1"/>
</dbReference>
<reference evidence="4" key="1">
    <citation type="journal article" date="2013" name="Genetics">
        <title>The draft genome and transcriptome of Panagrellus redivivus are shaped by the harsh demands of a free-living lifestyle.</title>
        <authorList>
            <person name="Srinivasan J."/>
            <person name="Dillman A.R."/>
            <person name="Macchietto M.G."/>
            <person name="Heikkinen L."/>
            <person name="Lakso M."/>
            <person name="Fracchia K.M."/>
            <person name="Antoshechkin I."/>
            <person name="Mortazavi A."/>
            <person name="Wong G."/>
            <person name="Sternberg P.W."/>
        </authorList>
    </citation>
    <scope>NUCLEOTIDE SEQUENCE [LARGE SCALE GENOMIC DNA]</scope>
    <source>
        <strain evidence="4">MT8872</strain>
    </source>
</reference>
<evidence type="ECO:0000313" key="5">
    <source>
        <dbReference type="WBParaSite" id="Pan_g8607.t1"/>
    </source>
</evidence>
<name>A0A7E4W9P6_PANRE</name>
<evidence type="ECO:0000259" key="3">
    <source>
        <dbReference type="PROSITE" id="PS50850"/>
    </source>
</evidence>
<protein>
    <submittedName>
        <fullName evidence="5">MFS domain-containing protein</fullName>
    </submittedName>
</protein>
<dbReference type="PANTHER" id="PTHR45757:SF11">
    <property type="entry name" value="MAJOR FACILITATOR SUPERFAMILY (MFS) PROFILE DOMAIN-CONTAINING PROTEIN"/>
    <property type="match status" value="1"/>
</dbReference>
<feature type="transmembrane region" description="Helical" evidence="2">
    <location>
        <begin position="372"/>
        <end position="393"/>
    </location>
</feature>
<comment type="subcellular location">
    <subcellularLocation>
        <location evidence="1">Membrane</location>
        <topology evidence="1">Multi-pass membrane protein</topology>
    </subcellularLocation>
</comment>
<feature type="transmembrane region" description="Helical" evidence="2">
    <location>
        <begin position="144"/>
        <end position="164"/>
    </location>
</feature>
<keyword evidence="2" id="KW-0812">Transmembrane</keyword>
<accession>A0A7E4W9P6</accession>
<organism evidence="4 5">
    <name type="scientific">Panagrellus redivivus</name>
    <name type="common">Microworm</name>
    <dbReference type="NCBI Taxonomy" id="6233"/>
    <lineage>
        <taxon>Eukaryota</taxon>
        <taxon>Metazoa</taxon>
        <taxon>Ecdysozoa</taxon>
        <taxon>Nematoda</taxon>
        <taxon>Chromadorea</taxon>
        <taxon>Rhabditida</taxon>
        <taxon>Tylenchina</taxon>
        <taxon>Panagrolaimomorpha</taxon>
        <taxon>Panagrolaimoidea</taxon>
        <taxon>Panagrolaimidae</taxon>
        <taxon>Panagrellus</taxon>
    </lineage>
</organism>
<feature type="transmembrane region" description="Helical" evidence="2">
    <location>
        <begin position="339"/>
        <end position="360"/>
    </location>
</feature>
<dbReference type="GO" id="GO:0022857">
    <property type="term" value="F:transmembrane transporter activity"/>
    <property type="evidence" value="ECO:0007669"/>
    <property type="project" value="InterPro"/>
</dbReference>
<evidence type="ECO:0000256" key="2">
    <source>
        <dbReference type="SAM" id="Phobius"/>
    </source>
</evidence>
<feature type="domain" description="Major facilitator superfamily (MFS) profile" evidence="3">
    <location>
        <begin position="52"/>
        <end position="491"/>
    </location>
</feature>
<reference evidence="5" key="2">
    <citation type="submission" date="2020-10" db="UniProtKB">
        <authorList>
            <consortium name="WormBaseParasite"/>
        </authorList>
    </citation>
    <scope>IDENTIFICATION</scope>
</reference>
<dbReference type="GO" id="GO:0016020">
    <property type="term" value="C:membrane"/>
    <property type="evidence" value="ECO:0007669"/>
    <property type="project" value="UniProtKB-SubCell"/>
</dbReference>
<feature type="transmembrane region" description="Helical" evidence="2">
    <location>
        <begin position="200"/>
        <end position="220"/>
    </location>
</feature>
<evidence type="ECO:0000256" key="1">
    <source>
        <dbReference type="ARBA" id="ARBA00004141"/>
    </source>
</evidence>
<keyword evidence="4" id="KW-1185">Reference proteome</keyword>
<feature type="transmembrane region" description="Helical" evidence="2">
    <location>
        <begin position="49"/>
        <end position="69"/>
    </location>
</feature>
<feature type="transmembrane region" description="Helical" evidence="2">
    <location>
        <begin position="431"/>
        <end position="453"/>
    </location>
</feature>
<keyword evidence="2" id="KW-1133">Transmembrane helix</keyword>
<dbReference type="InterPro" id="IPR011701">
    <property type="entry name" value="MFS"/>
</dbReference>
<feature type="transmembrane region" description="Helical" evidence="2">
    <location>
        <begin position="399"/>
        <end position="419"/>
    </location>
</feature>
<feature type="transmembrane region" description="Helical" evidence="2">
    <location>
        <begin position="295"/>
        <end position="319"/>
    </location>
</feature>
<dbReference type="PROSITE" id="PS50850">
    <property type="entry name" value="MFS"/>
    <property type="match status" value="1"/>
</dbReference>
<dbReference type="Gene3D" id="1.20.1250.20">
    <property type="entry name" value="MFS general substrate transporter like domains"/>
    <property type="match status" value="2"/>
</dbReference>
<dbReference type="Pfam" id="PF07690">
    <property type="entry name" value="MFS_1"/>
    <property type="match status" value="1"/>
</dbReference>
<dbReference type="PANTHER" id="PTHR45757">
    <property type="entry name" value="PROTEIN CBG23364-RELATED"/>
    <property type="match status" value="1"/>
</dbReference>
<feature type="transmembrane region" description="Helical" evidence="2">
    <location>
        <begin position="465"/>
        <end position="485"/>
    </location>
</feature>
<evidence type="ECO:0000313" key="4">
    <source>
        <dbReference type="Proteomes" id="UP000492821"/>
    </source>
</evidence>
<feature type="transmembrane region" description="Helical" evidence="2">
    <location>
        <begin position="113"/>
        <end position="132"/>
    </location>
</feature>
<dbReference type="InterPro" id="IPR020846">
    <property type="entry name" value="MFS_dom"/>
</dbReference>
<dbReference type="WBParaSite" id="Pan_g8607.t1">
    <property type="protein sequence ID" value="Pan_g8607.t1"/>
    <property type="gene ID" value="Pan_g8607"/>
</dbReference>
<dbReference type="InterPro" id="IPR036259">
    <property type="entry name" value="MFS_trans_sf"/>
</dbReference>
<proteinExistence type="predicted"/>